<feature type="transmembrane region" description="Helical" evidence="7">
    <location>
        <begin position="223"/>
        <end position="242"/>
    </location>
</feature>
<reference evidence="10 11" key="1">
    <citation type="journal article" date="2020" name="Nat. Commun.">
        <title>Genome of Tripterygium wilfordii and identification of cytochrome P450 involved in triptolide biosynthesis.</title>
        <authorList>
            <person name="Tu L."/>
            <person name="Su P."/>
            <person name="Zhang Z."/>
            <person name="Gao L."/>
            <person name="Wang J."/>
            <person name="Hu T."/>
            <person name="Zhou J."/>
            <person name="Zhang Y."/>
            <person name="Zhao Y."/>
            <person name="Liu Y."/>
            <person name="Song Y."/>
            <person name="Tong Y."/>
            <person name="Lu Y."/>
            <person name="Yang J."/>
            <person name="Xu C."/>
            <person name="Jia M."/>
            <person name="Peters R.J."/>
            <person name="Huang L."/>
            <person name="Gao W."/>
        </authorList>
    </citation>
    <scope>NUCLEOTIDE SEQUENCE [LARGE SCALE GENOMIC DNA]</scope>
    <source>
        <strain evidence="11">cv. XIE 37</strain>
        <tissue evidence="10">Leaf</tissue>
    </source>
</reference>
<dbReference type="InParanoid" id="A0A7J7DBM4"/>
<evidence type="ECO:0000256" key="6">
    <source>
        <dbReference type="ARBA" id="ARBA00023136"/>
    </source>
</evidence>
<evidence type="ECO:0000256" key="7">
    <source>
        <dbReference type="SAM" id="Phobius"/>
    </source>
</evidence>
<dbReference type="InterPro" id="IPR006593">
    <property type="entry name" value="Cyt_b561/ferric_Rdtase_TM"/>
</dbReference>
<evidence type="ECO:0000313" key="11">
    <source>
        <dbReference type="Proteomes" id="UP000593562"/>
    </source>
</evidence>
<feature type="transmembrane region" description="Helical" evidence="7">
    <location>
        <begin position="158"/>
        <end position="178"/>
    </location>
</feature>
<dbReference type="Proteomes" id="UP000593562">
    <property type="component" value="Unassembled WGS sequence"/>
</dbReference>
<feature type="transmembrane region" description="Helical" evidence="7">
    <location>
        <begin position="287"/>
        <end position="307"/>
    </location>
</feature>
<feature type="chain" id="PRO_5029784953" description="Cytochrome b561 domain-containing protein" evidence="8">
    <location>
        <begin position="22"/>
        <end position="327"/>
    </location>
</feature>
<dbReference type="AlphaFoldDB" id="A0A7J7DBM4"/>
<keyword evidence="5 7" id="KW-1133">Transmembrane helix</keyword>
<evidence type="ECO:0000256" key="5">
    <source>
        <dbReference type="ARBA" id="ARBA00022989"/>
    </source>
</evidence>
<evidence type="ECO:0000256" key="2">
    <source>
        <dbReference type="ARBA" id="ARBA00022448"/>
    </source>
</evidence>
<comment type="caution">
    <text evidence="10">The sequence shown here is derived from an EMBL/GenBank/DDBJ whole genome shotgun (WGS) entry which is preliminary data.</text>
</comment>
<evidence type="ECO:0000256" key="4">
    <source>
        <dbReference type="ARBA" id="ARBA00022982"/>
    </source>
</evidence>
<keyword evidence="11" id="KW-1185">Reference proteome</keyword>
<gene>
    <name evidence="10" type="ORF">HS088_TW08G00373</name>
</gene>
<evidence type="ECO:0000256" key="1">
    <source>
        <dbReference type="ARBA" id="ARBA00004370"/>
    </source>
</evidence>
<dbReference type="GO" id="GO:0016020">
    <property type="term" value="C:membrane"/>
    <property type="evidence" value="ECO:0007669"/>
    <property type="project" value="UniProtKB-SubCell"/>
</dbReference>
<comment type="subcellular location">
    <subcellularLocation>
        <location evidence="1">Membrane</location>
    </subcellularLocation>
</comment>
<dbReference type="Gene3D" id="1.20.120.1770">
    <property type="match status" value="1"/>
</dbReference>
<name>A0A7J7DBM4_TRIWF</name>
<evidence type="ECO:0000256" key="3">
    <source>
        <dbReference type="ARBA" id="ARBA00022692"/>
    </source>
</evidence>
<evidence type="ECO:0000313" key="10">
    <source>
        <dbReference type="EMBL" id="KAF5743785.1"/>
    </source>
</evidence>
<feature type="transmembrane region" description="Helical" evidence="7">
    <location>
        <begin position="263"/>
        <end position="281"/>
    </location>
</feature>
<evidence type="ECO:0000256" key="8">
    <source>
        <dbReference type="SAM" id="SignalP"/>
    </source>
</evidence>
<dbReference type="PANTHER" id="PTHR23130:SF115">
    <property type="entry name" value="OS01G0680900 PROTEIN"/>
    <property type="match status" value="1"/>
</dbReference>
<keyword evidence="8" id="KW-0732">Signal</keyword>
<feature type="domain" description="Cytochrome b561" evidence="9">
    <location>
        <begin position="118"/>
        <end position="312"/>
    </location>
</feature>
<dbReference type="SMART" id="SM00665">
    <property type="entry name" value="B561"/>
    <property type="match status" value="1"/>
</dbReference>
<sequence length="327" mass="36361">MAVLVMILCVFLVTHLSVVAGDDAGDNNAAARGGYHQETTELCSIDLGTILPPPYNNISHLGVKQSQVIPDAGELPLTKVPPTVVVQGAMIYLAFQAKFQNKLGEQPILLAFSSKFPNHHHSHLFEHDDKTSIMFDFSGGSASALTGRFVEMKTRHGVMGILGWGLILPVGAIVPRYLKHKDPLWFYLHTVIQFIGFIFGLTTVVLGGQLYKETHANVPAHRGIGIFVLFLSILQILAFFLRPNKDAKVRKYWNWYHHWFGRIALFFGSLNIVLGMRLAYAGPAWKIGYGFVLGVILLTVIVLEILSRMSRSEKIDRTPAFQMNPVP</sequence>
<evidence type="ECO:0000259" key="9">
    <source>
        <dbReference type="PROSITE" id="PS50939"/>
    </source>
</evidence>
<keyword evidence="6 7" id="KW-0472">Membrane</keyword>
<keyword evidence="4" id="KW-0249">Electron transport</keyword>
<dbReference type="Pfam" id="PF03188">
    <property type="entry name" value="Cytochrom_B561"/>
    <property type="match status" value="1"/>
</dbReference>
<dbReference type="PANTHER" id="PTHR23130">
    <property type="entry name" value="CYTOCHROME B561 AND DOMON DOMAIN-CONTAINING PROTEIN"/>
    <property type="match status" value="1"/>
</dbReference>
<dbReference type="PROSITE" id="PS50939">
    <property type="entry name" value="CYTOCHROME_B561"/>
    <property type="match status" value="1"/>
</dbReference>
<dbReference type="CDD" id="cd08760">
    <property type="entry name" value="Cyt_b561_FRRS1_like"/>
    <property type="match status" value="1"/>
</dbReference>
<keyword evidence="3 7" id="KW-0812">Transmembrane</keyword>
<accession>A0A7J7DBM4</accession>
<keyword evidence="2" id="KW-0813">Transport</keyword>
<organism evidence="10 11">
    <name type="scientific">Tripterygium wilfordii</name>
    <name type="common">Thunder God vine</name>
    <dbReference type="NCBI Taxonomy" id="458696"/>
    <lineage>
        <taxon>Eukaryota</taxon>
        <taxon>Viridiplantae</taxon>
        <taxon>Streptophyta</taxon>
        <taxon>Embryophyta</taxon>
        <taxon>Tracheophyta</taxon>
        <taxon>Spermatophyta</taxon>
        <taxon>Magnoliopsida</taxon>
        <taxon>eudicotyledons</taxon>
        <taxon>Gunneridae</taxon>
        <taxon>Pentapetalae</taxon>
        <taxon>rosids</taxon>
        <taxon>fabids</taxon>
        <taxon>Celastrales</taxon>
        <taxon>Celastraceae</taxon>
        <taxon>Tripterygium</taxon>
    </lineage>
</organism>
<feature type="signal peptide" evidence="8">
    <location>
        <begin position="1"/>
        <end position="21"/>
    </location>
</feature>
<protein>
    <recommendedName>
        <fullName evidence="9">Cytochrome b561 domain-containing protein</fullName>
    </recommendedName>
</protein>
<dbReference type="EMBL" id="JAAARO010000008">
    <property type="protein sequence ID" value="KAF5743785.1"/>
    <property type="molecule type" value="Genomic_DNA"/>
</dbReference>
<feature type="transmembrane region" description="Helical" evidence="7">
    <location>
        <begin position="185"/>
        <end position="211"/>
    </location>
</feature>
<proteinExistence type="predicted"/>